<reference evidence="1 2" key="1">
    <citation type="journal article" date="2012" name="PLoS Pathog.">
        <title>Diverse lifestyles and strategies of plant pathogenesis encoded in the genomes of eighteen Dothideomycetes fungi.</title>
        <authorList>
            <person name="Ohm R.A."/>
            <person name="Feau N."/>
            <person name="Henrissat B."/>
            <person name="Schoch C.L."/>
            <person name="Horwitz B.A."/>
            <person name="Barry K.W."/>
            <person name="Condon B.J."/>
            <person name="Copeland A.C."/>
            <person name="Dhillon B."/>
            <person name="Glaser F."/>
            <person name="Hesse C.N."/>
            <person name="Kosti I."/>
            <person name="LaButti K."/>
            <person name="Lindquist E.A."/>
            <person name="Lucas S."/>
            <person name="Salamov A.A."/>
            <person name="Bradshaw R.E."/>
            <person name="Ciuffetti L."/>
            <person name="Hamelin R.C."/>
            <person name="Kema G.H.J."/>
            <person name="Lawrence C."/>
            <person name="Scott J.A."/>
            <person name="Spatafora J.W."/>
            <person name="Turgeon B.G."/>
            <person name="de Wit P.J.G.M."/>
            <person name="Zhong S."/>
            <person name="Goodwin S.B."/>
            <person name="Grigoriev I.V."/>
        </authorList>
    </citation>
    <scope>NUCLEOTIDE SEQUENCE [LARGE SCALE GENOMIC DNA]</scope>
    <source>
        <strain evidence="1 2">UAMH 10762</strain>
    </source>
</reference>
<dbReference type="EMBL" id="KB445553">
    <property type="protein sequence ID" value="EMC98167.1"/>
    <property type="molecule type" value="Genomic_DNA"/>
</dbReference>
<dbReference type="Proteomes" id="UP000011761">
    <property type="component" value="Unassembled WGS sequence"/>
</dbReference>
<sequence length="55" mass="6220">MQVRESQAQDCQSSVRLHAWSAKGSAEAEAKRRFICPFENLSLLVADAKDKRRLS</sequence>
<name>M2LUC5_BAUPA</name>
<dbReference type="HOGENOM" id="CLU_3031987_0_0_1"/>
<organism evidence="1 2">
    <name type="scientific">Baudoinia panamericana (strain UAMH 10762)</name>
    <name type="common">Angels' share fungus</name>
    <name type="synonym">Baudoinia compniacensis (strain UAMH 10762)</name>
    <dbReference type="NCBI Taxonomy" id="717646"/>
    <lineage>
        <taxon>Eukaryota</taxon>
        <taxon>Fungi</taxon>
        <taxon>Dikarya</taxon>
        <taxon>Ascomycota</taxon>
        <taxon>Pezizomycotina</taxon>
        <taxon>Dothideomycetes</taxon>
        <taxon>Dothideomycetidae</taxon>
        <taxon>Mycosphaerellales</taxon>
        <taxon>Teratosphaeriaceae</taxon>
        <taxon>Baudoinia</taxon>
    </lineage>
</organism>
<protein>
    <submittedName>
        <fullName evidence="1">Uncharacterized protein</fullName>
    </submittedName>
</protein>
<gene>
    <name evidence="1" type="ORF">BAUCODRAFT_32168</name>
</gene>
<dbReference type="AlphaFoldDB" id="M2LUC5"/>
<evidence type="ECO:0000313" key="2">
    <source>
        <dbReference type="Proteomes" id="UP000011761"/>
    </source>
</evidence>
<accession>M2LUC5</accession>
<keyword evidence="2" id="KW-1185">Reference proteome</keyword>
<evidence type="ECO:0000313" key="1">
    <source>
        <dbReference type="EMBL" id="EMC98167.1"/>
    </source>
</evidence>
<dbReference type="GeneID" id="19111699"/>
<proteinExistence type="predicted"/>
<dbReference type="RefSeq" id="XP_007674416.1">
    <property type="nucleotide sequence ID" value="XM_007676226.1"/>
</dbReference>
<dbReference type="KEGG" id="bcom:BAUCODRAFT_32168"/>